<reference evidence="4" key="1">
    <citation type="submission" date="2020-10" db="EMBL/GenBank/DDBJ databases">
        <title>ChiBAC.</title>
        <authorList>
            <person name="Zenner C."/>
            <person name="Hitch T.C.A."/>
            <person name="Clavel T."/>
        </authorList>
    </citation>
    <scope>NUCLEOTIDE SEQUENCE</scope>
    <source>
        <strain evidence="4">DSM 107454</strain>
    </source>
</reference>
<protein>
    <submittedName>
        <fullName evidence="4">S-layer homology domain-containing protein</fullName>
    </submittedName>
</protein>
<comment type="caution">
    <text evidence="4">The sequence shown here is derived from an EMBL/GenBank/DDBJ whole genome shotgun (WGS) entry which is preliminary data.</text>
</comment>
<evidence type="ECO:0000256" key="1">
    <source>
        <dbReference type="ARBA" id="ARBA00022737"/>
    </source>
</evidence>
<feature type="domain" description="SLH" evidence="3">
    <location>
        <begin position="83"/>
        <end position="146"/>
    </location>
</feature>
<evidence type="ECO:0000259" key="3">
    <source>
        <dbReference type="PROSITE" id="PS51272"/>
    </source>
</evidence>
<accession>A0A9D5R8T7</accession>
<feature type="signal peptide" evidence="2">
    <location>
        <begin position="1"/>
        <end position="22"/>
    </location>
</feature>
<sequence length="896" mass="99270">MLKKFVSIIAAVAMMLNVSVFAADTVQEETAPVMDESFVRVLSVLDFLDILDQENFDPEGSPTRAEFVKASVREYGLGAVAQTAEPSGFTDVSDEYDGYISVAKSMGIVNGYTETEFGPDDAATYFQGLKIMVSMIGYKSVIENPEGYPDEYFNVAAKNGLLTGVSAKAFDEPMTNRDMALMLYNALETKMLEPLSYGEDREYTVTDNTILGSVLNVTKASGVVTANPVTSIDSPDQAAPEGCVTILSDGKSASYRVENTDIADMLGVEVVYYFYQDSQSTEPILLGYYIADGSKMMEIEADQIEQINEDSLVYYRESAGNSSKLSFRKGIRIIFNGKAVTAEEYNMNLLDINQGTLRFVSGSGSQYDTVLIFSYQNTLISSVNEAEQEIYFSDNIHGLSKMVLYDLDSLELTKNGEEAELTDLVKNDVAAVAWSLDQKAARILVSDQMVSGKVTQMNDVDDKTMLSIDDVSYQLAYDAPEKIKLGDEGTFLLDPFGHIFCPSDSTAAGGLLYAYVMDKTALTSLDTTYMVKLLDQSGEILTLNLQSKVRVNDESISDEAAYAAVKEDTLIQYQRNSDDLVQKIYTATDYTNNTEYRGYDEEVFSKDNPSNSMYFKNTAIPSFGGLYLVPQSVPVFNIPDEKEDEDYYMVTDTSIFTSDVFYNVELFDADKRRQVGAVVNRGVDLNASSEATLPWNSAALVVQSMETIYHEERGMLNVITGYQNGELVTIIPTISNNTRFPELGDVVMEEPDKENSTLFSDLRVGDVIQYKLNAKSEVDAFRVLYRAGDDLGIRIWNGANYAVNLLTAVSMVAYADEDTLCITIDDNKNNTPVSNRVFALPEDVNVYQFDGRKNEVRMDQLENLVSMDNSFSGADKIFIRAYRDAVADIVILKGVD</sequence>
<evidence type="ECO:0000256" key="2">
    <source>
        <dbReference type="SAM" id="SignalP"/>
    </source>
</evidence>
<keyword evidence="2" id="KW-0732">Signal</keyword>
<proteinExistence type="predicted"/>
<feature type="chain" id="PRO_5039634015" evidence="2">
    <location>
        <begin position="23"/>
        <end position="896"/>
    </location>
</feature>
<evidence type="ECO:0000313" key="5">
    <source>
        <dbReference type="Proteomes" id="UP000806542"/>
    </source>
</evidence>
<dbReference type="EMBL" id="JADCKB010000014">
    <property type="protein sequence ID" value="MBE5040345.1"/>
    <property type="molecule type" value="Genomic_DNA"/>
</dbReference>
<evidence type="ECO:0000313" key="4">
    <source>
        <dbReference type="EMBL" id="MBE5040345.1"/>
    </source>
</evidence>
<dbReference type="PROSITE" id="PS51272">
    <property type="entry name" value="SLH"/>
    <property type="match status" value="1"/>
</dbReference>
<dbReference type="RefSeq" id="WP_226392896.1">
    <property type="nucleotide sequence ID" value="NZ_JADCKB010000014.1"/>
</dbReference>
<dbReference type="InterPro" id="IPR001119">
    <property type="entry name" value="SLH_dom"/>
</dbReference>
<organism evidence="4 5">
    <name type="scientific">Ructibacterium gallinarum</name>
    <dbReference type="NCBI Taxonomy" id="2779355"/>
    <lineage>
        <taxon>Bacteria</taxon>
        <taxon>Bacillati</taxon>
        <taxon>Bacillota</taxon>
        <taxon>Clostridia</taxon>
        <taxon>Eubacteriales</taxon>
        <taxon>Oscillospiraceae</taxon>
        <taxon>Ructibacterium</taxon>
    </lineage>
</organism>
<keyword evidence="5" id="KW-1185">Reference proteome</keyword>
<keyword evidence="1" id="KW-0677">Repeat</keyword>
<dbReference type="AlphaFoldDB" id="A0A9D5R8T7"/>
<gene>
    <name evidence="4" type="ORF">INF28_07695</name>
</gene>
<dbReference type="Proteomes" id="UP000806542">
    <property type="component" value="Unassembled WGS sequence"/>
</dbReference>
<name>A0A9D5R8T7_9FIRM</name>
<dbReference type="Pfam" id="PF00395">
    <property type="entry name" value="SLH"/>
    <property type="match status" value="1"/>
</dbReference>